<sequence>MYVYHEETENTSIILTGVLALTSIAPLGASAAPTTGIEAKGAGICLLLKRRTFHILMYIYVIIYDDYEGIVFVNNISDLE</sequence>
<accession>A0ABX2ZIC9</accession>
<evidence type="ECO:0000313" key="1">
    <source>
        <dbReference type="EMBL" id="ODA08567.1"/>
    </source>
</evidence>
<dbReference type="Proteomes" id="UP000094974">
    <property type="component" value="Unassembled WGS sequence"/>
</dbReference>
<comment type="caution">
    <text evidence="1">The sequence shown here is derived from an EMBL/GenBank/DDBJ whole genome shotgun (WGS) entry which is preliminary data.</text>
</comment>
<keyword evidence="2" id="KW-1185">Reference proteome</keyword>
<organism evidence="1 2">
    <name type="scientific">Paenibacillus polymyxa</name>
    <name type="common">Bacillus polymyxa</name>
    <dbReference type="NCBI Taxonomy" id="1406"/>
    <lineage>
        <taxon>Bacteria</taxon>
        <taxon>Bacillati</taxon>
        <taxon>Bacillota</taxon>
        <taxon>Bacilli</taxon>
        <taxon>Bacillales</taxon>
        <taxon>Paenibacillaceae</taxon>
        <taxon>Paenibacillus</taxon>
    </lineage>
</organism>
<gene>
    <name evidence="1" type="ORF">A7312_03965</name>
</gene>
<reference evidence="2" key="1">
    <citation type="submission" date="2016-05" db="EMBL/GenBank/DDBJ databases">
        <title>Whole genome shotgun sequencing of cultured foodborne pathogen.</title>
        <authorList>
            <person name="Zheng J."/>
            <person name="Timme R."/>
            <person name="Allard M."/>
            <person name="Strain E."/>
            <person name="Luo Y."/>
            <person name="Brown E."/>
        </authorList>
    </citation>
    <scope>NUCLEOTIDE SEQUENCE [LARGE SCALE GENOMIC DNA]</scope>
    <source>
        <strain evidence="2">CFSAN034343</strain>
    </source>
</reference>
<name>A0ABX2ZIC9_PAEPO</name>
<proteinExistence type="predicted"/>
<protein>
    <submittedName>
        <fullName evidence="1">Uncharacterized protein</fullName>
    </submittedName>
</protein>
<dbReference type="EMBL" id="LYND01000129">
    <property type="protein sequence ID" value="ODA08567.1"/>
    <property type="molecule type" value="Genomic_DNA"/>
</dbReference>
<evidence type="ECO:0000313" key="2">
    <source>
        <dbReference type="Proteomes" id="UP000094974"/>
    </source>
</evidence>